<gene>
    <name evidence="5" type="ORF">CDL12_01721</name>
</gene>
<dbReference type="STRING" id="429701.A0A2G9I706"/>
<dbReference type="Pfam" id="PF00085">
    <property type="entry name" value="Thioredoxin"/>
    <property type="match status" value="1"/>
</dbReference>
<keyword evidence="2" id="KW-0802">TPR repeat</keyword>
<dbReference type="CDD" id="cd02947">
    <property type="entry name" value="TRX_family"/>
    <property type="match status" value="1"/>
</dbReference>
<evidence type="ECO:0000256" key="1">
    <source>
        <dbReference type="ARBA" id="ARBA00022737"/>
    </source>
</evidence>
<keyword evidence="1" id="KW-0677">Repeat</keyword>
<dbReference type="InterPro" id="IPR011990">
    <property type="entry name" value="TPR-like_helical_dom_sf"/>
</dbReference>
<feature type="domain" description="Thioredoxin" evidence="4">
    <location>
        <begin position="246"/>
        <end position="310"/>
    </location>
</feature>
<keyword evidence="6" id="KW-1185">Reference proteome</keyword>
<evidence type="ECO:0000313" key="6">
    <source>
        <dbReference type="Proteomes" id="UP000231279"/>
    </source>
</evidence>
<dbReference type="GO" id="GO:0006950">
    <property type="term" value="P:response to stress"/>
    <property type="evidence" value="ECO:0007669"/>
    <property type="project" value="UniProtKB-ARBA"/>
</dbReference>
<dbReference type="AlphaFoldDB" id="A0A2G9I706"/>
<accession>A0A2G9I706</accession>
<feature type="region of interest" description="Disordered" evidence="3">
    <location>
        <begin position="22"/>
        <end position="44"/>
    </location>
</feature>
<dbReference type="PANTHER" id="PTHR45883:SF7">
    <property type="entry name" value="TPR REPEAT-CONTAINING THIOREDOXIN TDX"/>
    <property type="match status" value="1"/>
</dbReference>
<dbReference type="Gene3D" id="3.40.30.10">
    <property type="entry name" value="Glutaredoxin"/>
    <property type="match status" value="1"/>
</dbReference>
<dbReference type="EMBL" id="NKXS01000220">
    <property type="protein sequence ID" value="PIN25528.1"/>
    <property type="molecule type" value="Genomic_DNA"/>
</dbReference>
<dbReference type="GO" id="GO:0000118">
    <property type="term" value="C:histone deacetylase complex"/>
    <property type="evidence" value="ECO:0007669"/>
    <property type="project" value="TreeGrafter"/>
</dbReference>
<evidence type="ECO:0000313" key="5">
    <source>
        <dbReference type="EMBL" id="PIN25528.1"/>
    </source>
</evidence>
<proteinExistence type="predicted"/>
<dbReference type="InterPro" id="IPR036249">
    <property type="entry name" value="Thioredoxin-like_sf"/>
</dbReference>
<dbReference type="SUPFAM" id="SSF52833">
    <property type="entry name" value="Thioredoxin-like"/>
    <property type="match status" value="1"/>
</dbReference>
<dbReference type="OrthoDB" id="2121326at2759"/>
<dbReference type="Gene3D" id="1.25.40.10">
    <property type="entry name" value="Tetratricopeptide repeat domain"/>
    <property type="match status" value="1"/>
</dbReference>
<sequence>MLTLDEDIFESEVELESEVVEPDYDAPPKVMGDPSVELTEQDEEAAQVSKSKAMDALFEGRILNRGKPKMLTLDEDIIESEVELESEVVEPDYDAPPKVMGDPSVELTEQDEEAAQVSKSKAMDALFEDAIILNPKSAVLCASRASIFVKLKKPNAAIRDADVSLLMKPDSAKGYQVHGMAKALLGLWEEAARDLCVASKLDFDEETSLMLKREAQYASILRDGLVIGIASASNLETKLDAAAELSRLAIVYFSAKWCGPCCYVGLAAKYPKVMFLKVDNDEARDAAFLWKISSIPSFYLSKERRVVDSVLNIDMNSLEKKNFQLSG</sequence>
<name>A0A2G9I706_9LAMI</name>
<evidence type="ECO:0000256" key="3">
    <source>
        <dbReference type="SAM" id="MobiDB-lite"/>
    </source>
</evidence>
<evidence type="ECO:0000256" key="2">
    <source>
        <dbReference type="ARBA" id="ARBA00022803"/>
    </source>
</evidence>
<reference evidence="6" key="1">
    <citation type="journal article" date="2018" name="Gigascience">
        <title>Genome assembly of the Pink Ipe (Handroanthus impetiginosus, Bignoniaceae), a highly valued, ecologically keystone Neotropical timber forest tree.</title>
        <authorList>
            <person name="Silva-Junior O.B."/>
            <person name="Grattapaglia D."/>
            <person name="Novaes E."/>
            <person name="Collevatti R.G."/>
        </authorList>
    </citation>
    <scope>NUCLEOTIDE SEQUENCE [LARGE SCALE GENOMIC DNA]</scope>
    <source>
        <strain evidence="6">cv. UFG-1</strain>
    </source>
</reference>
<dbReference type="PANTHER" id="PTHR45883">
    <property type="entry name" value="HSC70-INTERACTING PROTEIN"/>
    <property type="match status" value="1"/>
</dbReference>
<dbReference type="GO" id="GO:0030544">
    <property type="term" value="F:Hsp70 protein binding"/>
    <property type="evidence" value="ECO:0007669"/>
    <property type="project" value="TreeGrafter"/>
</dbReference>
<organism evidence="5 6">
    <name type="scientific">Handroanthus impetiginosus</name>
    <dbReference type="NCBI Taxonomy" id="429701"/>
    <lineage>
        <taxon>Eukaryota</taxon>
        <taxon>Viridiplantae</taxon>
        <taxon>Streptophyta</taxon>
        <taxon>Embryophyta</taxon>
        <taxon>Tracheophyta</taxon>
        <taxon>Spermatophyta</taxon>
        <taxon>Magnoliopsida</taxon>
        <taxon>eudicotyledons</taxon>
        <taxon>Gunneridae</taxon>
        <taxon>Pentapetalae</taxon>
        <taxon>asterids</taxon>
        <taxon>lamiids</taxon>
        <taxon>Lamiales</taxon>
        <taxon>Bignoniaceae</taxon>
        <taxon>Crescentiina</taxon>
        <taxon>Tabebuia alliance</taxon>
        <taxon>Handroanthus</taxon>
    </lineage>
</organism>
<evidence type="ECO:0000259" key="4">
    <source>
        <dbReference type="Pfam" id="PF00085"/>
    </source>
</evidence>
<comment type="caution">
    <text evidence="5">The sequence shown here is derived from an EMBL/GenBank/DDBJ whole genome shotgun (WGS) entry which is preliminary data.</text>
</comment>
<protein>
    <submittedName>
        <fullName evidence="5">Thioredoxin</fullName>
    </submittedName>
</protein>
<dbReference type="SUPFAM" id="SSF48452">
    <property type="entry name" value="TPR-like"/>
    <property type="match status" value="1"/>
</dbReference>
<dbReference type="Proteomes" id="UP000231279">
    <property type="component" value="Unassembled WGS sequence"/>
</dbReference>
<dbReference type="InterPro" id="IPR013766">
    <property type="entry name" value="Thioredoxin_domain"/>
</dbReference>